<dbReference type="Proteomes" id="UP000032142">
    <property type="component" value="Unassembled WGS sequence"/>
</dbReference>
<evidence type="ECO:0000313" key="1">
    <source>
        <dbReference type="EMBL" id="KHF99312.1"/>
    </source>
</evidence>
<accession>A0A0B0MB31</accession>
<keyword evidence="2" id="KW-1185">Reference proteome</keyword>
<organism evidence="1 2">
    <name type="scientific">Gossypium arboreum</name>
    <name type="common">Tree cotton</name>
    <name type="synonym">Gossypium nanking</name>
    <dbReference type="NCBI Taxonomy" id="29729"/>
    <lineage>
        <taxon>Eukaryota</taxon>
        <taxon>Viridiplantae</taxon>
        <taxon>Streptophyta</taxon>
        <taxon>Embryophyta</taxon>
        <taxon>Tracheophyta</taxon>
        <taxon>Spermatophyta</taxon>
        <taxon>Magnoliopsida</taxon>
        <taxon>eudicotyledons</taxon>
        <taxon>Gunneridae</taxon>
        <taxon>Pentapetalae</taxon>
        <taxon>rosids</taxon>
        <taxon>malvids</taxon>
        <taxon>Malvales</taxon>
        <taxon>Malvaceae</taxon>
        <taxon>Malvoideae</taxon>
        <taxon>Gossypium</taxon>
    </lineage>
</organism>
<evidence type="ECO:0000313" key="2">
    <source>
        <dbReference type="Proteomes" id="UP000032142"/>
    </source>
</evidence>
<protein>
    <submittedName>
        <fullName evidence="1">Uncharacterized protein</fullName>
    </submittedName>
</protein>
<gene>
    <name evidence="1" type="ORF">F383_38334</name>
</gene>
<dbReference type="EMBL" id="JRRC01073149">
    <property type="protein sequence ID" value="KHF99312.1"/>
    <property type="molecule type" value="Genomic_DNA"/>
</dbReference>
<name>A0A0B0MB31_GOSAR</name>
<comment type="caution">
    <text evidence="1">The sequence shown here is derived from an EMBL/GenBank/DDBJ whole genome shotgun (WGS) entry which is preliminary data.</text>
</comment>
<dbReference type="AlphaFoldDB" id="A0A0B0MB31"/>
<proteinExistence type="predicted"/>
<sequence length="48" mass="5622">MPWSYSYTYIGILCHDIYILTIPKVHMGLSDVITRLKRIQKCNSQAYS</sequence>
<reference evidence="2" key="1">
    <citation type="submission" date="2014-09" db="EMBL/GenBank/DDBJ databases">
        <authorList>
            <person name="Mudge J."/>
            <person name="Ramaraj T."/>
            <person name="Lindquist I.E."/>
            <person name="Bharti A.K."/>
            <person name="Sundararajan A."/>
            <person name="Cameron C.T."/>
            <person name="Woodward J.E."/>
            <person name="May G.D."/>
            <person name="Brubaker C."/>
            <person name="Broadhvest J."/>
            <person name="Wilkins T.A."/>
        </authorList>
    </citation>
    <scope>NUCLEOTIDE SEQUENCE</scope>
    <source>
        <strain evidence="2">cv. AKA8401</strain>
    </source>
</reference>